<organism evidence="2 3">
    <name type="scientific">Telluria aromaticivorans</name>
    <dbReference type="NCBI Taxonomy" id="2725995"/>
    <lineage>
        <taxon>Bacteria</taxon>
        <taxon>Pseudomonadati</taxon>
        <taxon>Pseudomonadota</taxon>
        <taxon>Betaproteobacteria</taxon>
        <taxon>Burkholderiales</taxon>
        <taxon>Oxalobacteraceae</taxon>
        <taxon>Telluria group</taxon>
        <taxon>Telluria</taxon>
    </lineage>
</organism>
<dbReference type="AlphaFoldDB" id="A0A7Y2NZL2"/>
<gene>
    <name evidence="2" type="ORF">HGB41_09325</name>
</gene>
<keyword evidence="3" id="KW-1185">Reference proteome</keyword>
<protein>
    <recommendedName>
        <fullName evidence="4">MSHA biogenesis protein MshJ</fullName>
    </recommendedName>
</protein>
<keyword evidence="1" id="KW-0812">Transmembrane</keyword>
<keyword evidence="1" id="KW-0472">Membrane</keyword>
<evidence type="ECO:0000313" key="3">
    <source>
        <dbReference type="Proteomes" id="UP000533905"/>
    </source>
</evidence>
<reference evidence="2 3" key="1">
    <citation type="submission" date="2020-04" db="EMBL/GenBank/DDBJ databases">
        <title>Massilia sp. nov., a cold adapted bacteria isolated from Arctic soil.</title>
        <authorList>
            <person name="Son J."/>
            <person name="Ka J.-O."/>
        </authorList>
    </citation>
    <scope>NUCLEOTIDE SEQUENCE [LARGE SCALE GENOMIC DNA]</scope>
    <source>
        <strain evidence="2 3">ML15P13</strain>
    </source>
</reference>
<proteinExistence type="predicted"/>
<dbReference type="RefSeq" id="WP_171083575.1">
    <property type="nucleotide sequence ID" value="NZ_JABAIV010000003.1"/>
</dbReference>
<accession>A0A7Y2NZL2</accession>
<evidence type="ECO:0000256" key="1">
    <source>
        <dbReference type="SAM" id="Phobius"/>
    </source>
</evidence>
<sequence length="245" mass="26753">MKQRLIQLAARIEALTLRERALSFAAAVTVIAFVGFELVLSPIYREQDALLEQILQQRNNMMGIDAEIIAKVEAYQVDPDVPARTRLESVKQETARLGESLLAMQHGLVPPERMAPLVDAILRANGRLQLVSMRTLRVEAISGRPAAAGAAPAAASAAAAAPDAAAPTAVPDADTGKPADMLYRHGVEVTVRGNYLDMVNYMSALEAMPTRLFWGKAQLDVEEYPASRLTLTLYTLSLDRNWMKL</sequence>
<dbReference type="Proteomes" id="UP000533905">
    <property type="component" value="Unassembled WGS sequence"/>
</dbReference>
<feature type="transmembrane region" description="Helical" evidence="1">
    <location>
        <begin position="21"/>
        <end position="44"/>
    </location>
</feature>
<name>A0A7Y2NZL2_9BURK</name>
<evidence type="ECO:0000313" key="2">
    <source>
        <dbReference type="EMBL" id="NNG23199.1"/>
    </source>
</evidence>
<keyword evidence="1" id="KW-1133">Transmembrane helix</keyword>
<evidence type="ECO:0008006" key="4">
    <source>
        <dbReference type="Google" id="ProtNLM"/>
    </source>
</evidence>
<dbReference type="EMBL" id="JABAIV010000003">
    <property type="protein sequence ID" value="NNG23199.1"/>
    <property type="molecule type" value="Genomic_DNA"/>
</dbReference>
<comment type="caution">
    <text evidence="2">The sequence shown here is derived from an EMBL/GenBank/DDBJ whole genome shotgun (WGS) entry which is preliminary data.</text>
</comment>